<sequence length="415" mass="45361">MKAEILCVGTELLLGDIVNTNAAFIARELARLGIDVYNQSVVGDNPQRLKESLELALERNDMVIMTGGLGPTYDDLTKETVAELFGRKMVLHQPSMERIERFFQHYRRVMTDNNRKQAYMPEGATVFPNDNGTAPGLAVEQDGKIAILLPGPPREMTPMFLDAVVPYLEQFSGSTLYSTNVHLFGIGESQVETILKEMMVSSQNPTIAPYAKEGEVRLRVTASAKSGEEAKAMVEPAVEKIKEILGEYIYGIDVGDLQTALVKALQSKNKKVAFAESCTGGYLAKRLTEVPGSSSVFDCGVCSYANEIKERILHVSHQTLADFGAVSEQTAKEMARGVRELSGADIGVSTTGIAGPGGGSEEKPVGLVYVGIATEDSCEAYELRLSRGYQDEREYIRYLAGSHAFHLCLKTLERL</sequence>
<dbReference type="PANTHER" id="PTHR13939">
    <property type="entry name" value="NICOTINAMIDE-NUCLEOTIDE AMIDOHYDROLASE PNCC"/>
    <property type="match status" value="1"/>
</dbReference>
<dbReference type="InterPro" id="IPR001453">
    <property type="entry name" value="MoaB/Mog_dom"/>
</dbReference>
<accession>A0A926I6S5</accession>
<dbReference type="SMART" id="SM00852">
    <property type="entry name" value="MoCF_biosynth"/>
    <property type="match status" value="1"/>
</dbReference>
<dbReference type="Pfam" id="PF18146">
    <property type="entry name" value="CinA_KH"/>
    <property type="match status" value="1"/>
</dbReference>
<dbReference type="NCBIfam" id="NF001813">
    <property type="entry name" value="PRK00549.1"/>
    <property type="match status" value="1"/>
</dbReference>
<dbReference type="PANTHER" id="PTHR13939:SF0">
    <property type="entry name" value="NMN AMIDOHYDROLASE-LIKE PROTEIN YFAY"/>
    <property type="match status" value="1"/>
</dbReference>
<dbReference type="Gene3D" id="3.40.980.10">
    <property type="entry name" value="MoaB/Mog-like domain"/>
    <property type="match status" value="1"/>
</dbReference>
<dbReference type="EMBL" id="JACRTC010000003">
    <property type="protein sequence ID" value="MBC8570359.1"/>
    <property type="molecule type" value="Genomic_DNA"/>
</dbReference>
<organism evidence="3 4">
    <name type="scientific">Zongyangia hominis</name>
    <dbReference type="NCBI Taxonomy" id="2763677"/>
    <lineage>
        <taxon>Bacteria</taxon>
        <taxon>Bacillati</taxon>
        <taxon>Bacillota</taxon>
        <taxon>Clostridia</taxon>
        <taxon>Eubacteriales</taxon>
        <taxon>Oscillospiraceae</taxon>
        <taxon>Zongyangia</taxon>
    </lineage>
</organism>
<evidence type="ECO:0000313" key="4">
    <source>
        <dbReference type="Proteomes" id="UP000660861"/>
    </source>
</evidence>
<dbReference type="Gene3D" id="3.30.70.2860">
    <property type="match status" value="1"/>
</dbReference>
<dbReference type="RefSeq" id="WP_262397455.1">
    <property type="nucleotide sequence ID" value="NZ_JACRTC010000003.1"/>
</dbReference>
<name>A0A926I6S5_9FIRM</name>
<feature type="domain" description="MoaB/Mog" evidence="2">
    <location>
        <begin position="4"/>
        <end position="170"/>
    </location>
</feature>
<evidence type="ECO:0000256" key="1">
    <source>
        <dbReference type="HAMAP-Rule" id="MF_00226"/>
    </source>
</evidence>
<dbReference type="InterPro" id="IPR036425">
    <property type="entry name" value="MoaB/Mog-like_dom_sf"/>
</dbReference>
<protein>
    <recommendedName>
        <fullName evidence="1">Putative competence-damage inducible protein</fullName>
    </recommendedName>
</protein>
<gene>
    <name evidence="1" type="primary">cinA</name>
    <name evidence="3" type="ORF">H8709_05895</name>
</gene>
<evidence type="ECO:0000313" key="3">
    <source>
        <dbReference type="EMBL" id="MBC8570359.1"/>
    </source>
</evidence>
<proteinExistence type="inferred from homology"/>
<dbReference type="InterPro" id="IPR036653">
    <property type="entry name" value="CinA-like_C"/>
</dbReference>
<dbReference type="HAMAP" id="MF_00226_B">
    <property type="entry name" value="CinA_B"/>
    <property type="match status" value="1"/>
</dbReference>
<dbReference type="NCBIfam" id="TIGR00199">
    <property type="entry name" value="PncC_domain"/>
    <property type="match status" value="1"/>
</dbReference>
<dbReference type="SUPFAM" id="SSF53218">
    <property type="entry name" value="Molybdenum cofactor biosynthesis proteins"/>
    <property type="match status" value="1"/>
</dbReference>
<dbReference type="Pfam" id="PF02464">
    <property type="entry name" value="CinA"/>
    <property type="match status" value="1"/>
</dbReference>
<dbReference type="InterPro" id="IPR050101">
    <property type="entry name" value="CinA"/>
</dbReference>
<dbReference type="InterPro" id="IPR008136">
    <property type="entry name" value="CinA_C"/>
</dbReference>
<dbReference type="Proteomes" id="UP000660861">
    <property type="component" value="Unassembled WGS sequence"/>
</dbReference>
<dbReference type="PIRSF" id="PIRSF006728">
    <property type="entry name" value="CinA"/>
    <property type="match status" value="1"/>
</dbReference>
<evidence type="ECO:0000259" key="2">
    <source>
        <dbReference type="SMART" id="SM00852"/>
    </source>
</evidence>
<comment type="similarity">
    <text evidence="1">Belongs to the CinA family.</text>
</comment>
<keyword evidence="4" id="KW-1185">Reference proteome</keyword>
<dbReference type="NCBIfam" id="TIGR00177">
    <property type="entry name" value="molyb_syn"/>
    <property type="match status" value="1"/>
</dbReference>
<dbReference type="NCBIfam" id="TIGR00200">
    <property type="entry name" value="cinA_nterm"/>
    <property type="match status" value="1"/>
</dbReference>
<dbReference type="InterPro" id="IPR008135">
    <property type="entry name" value="Competence-induced_CinA"/>
</dbReference>
<dbReference type="CDD" id="cd00885">
    <property type="entry name" value="cinA"/>
    <property type="match status" value="1"/>
</dbReference>
<comment type="caution">
    <text evidence="3">The sequence shown here is derived from an EMBL/GenBank/DDBJ whole genome shotgun (WGS) entry which is preliminary data.</text>
</comment>
<dbReference type="AlphaFoldDB" id="A0A926I6S5"/>
<dbReference type="SUPFAM" id="SSF142433">
    <property type="entry name" value="CinA-like"/>
    <property type="match status" value="1"/>
</dbReference>
<dbReference type="Gene3D" id="3.90.950.20">
    <property type="entry name" value="CinA-like"/>
    <property type="match status" value="1"/>
</dbReference>
<reference evidence="3" key="1">
    <citation type="submission" date="2020-08" db="EMBL/GenBank/DDBJ databases">
        <title>Genome public.</title>
        <authorList>
            <person name="Liu C."/>
            <person name="Sun Q."/>
        </authorList>
    </citation>
    <scope>NUCLEOTIDE SEQUENCE</scope>
    <source>
        <strain evidence="3">NSJ-54</strain>
    </source>
</reference>
<dbReference type="Pfam" id="PF00994">
    <property type="entry name" value="MoCF_biosynth"/>
    <property type="match status" value="1"/>
</dbReference>
<dbReference type="InterPro" id="IPR041424">
    <property type="entry name" value="CinA_KH"/>
</dbReference>